<dbReference type="SUPFAM" id="SSF81296">
    <property type="entry name" value="E set domains"/>
    <property type="match status" value="1"/>
</dbReference>
<accession>A0A401S1D3</accession>
<dbReference type="Proteomes" id="UP000287033">
    <property type="component" value="Unassembled WGS sequence"/>
</dbReference>
<dbReference type="Pfam" id="PF02221">
    <property type="entry name" value="E1_DerP2_DerF2"/>
    <property type="match status" value="1"/>
</dbReference>
<dbReference type="PANTHER" id="PTHR11306">
    <property type="entry name" value="NIEMANN PICK TYPE C2 PROTEIN NPC2-RELATED"/>
    <property type="match status" value="1"/>
</dbReference>
<dbReference type="GO" id="GO:0032367">
    <property type="term" value="P:intracellular cholesterol transport"/>
    <property type="evidence" value="ECO:0007669"/>
    <property type="project" value="InterPro"/>
</dbReference>
<reference evidence="9 10" key="1">
    <citation type="journal article" date="2018" name="Nat. Ecol. Evol.">
        <title>Shark genomes provide insights into elasmobranch evolution and the origin of vertebrates.</title>
        <authorList>
            <person name="Hara Y"/>
            <person name="Yamaguchi K"/>
            <person name="Onimaru K"/>
            <person name="Kadota M"/>
            <person name="Koyanagi M"/>
            <person name="Keeley SD"/>
            <person name="Tatsumi K"/>
            <person name="Tanaka K"/>
            <person name="Motone F"/>
            <person name="Kageyama Y"/>
            <person name="Nozu R"/>
            <person name="Adachi N"/>
            <person name="Nishimura O"/>
            <person name="Nakagawa R"/>
            <person name="Tanegashima C"/>
            <person name="Kiyatake I"/>
            <person name="Matsumoto R"/>
            <person name="Murakumo K"/>
            <person name="Nishida K"/>
            <person name="Terakita A"/>
            <person name="Kuratani S"/>
            <person name="Sato K"/>
            <person name="Hyodo S Kuraku.S."/>
        </authorList>
    </citation>
    <scope>NUCLEOTIDE SEQUENCE [LARGE SCALE GENOMIC DNA]</scope>
</reference>
<dbReference type="OrthoDB" id="6489092at2759"/>
<evidence type="ECO:0000256" key="1">
    <source>
        <dbReference type="ARBA" id="ARBA00004613"/>
    </source>
</evidence>
<dbReference type="Gene3D" id="2.60.40.770">
    <property type="match status" value="1"/>
</dbReference>
<protein>
    <recommendedName>
        <fullName evidence="3">NPC intracellular cholesterol transporter 2</fullName>
    </recommendedName>
    <alternativeName>
        <fullName evidence="7">Epididymal secretory protein E1</fullName>
    </alternativeName>
</protein>
<dbReference type="GO" id="GO:0005576">
    <property type="term" value="C:extracellular region"/>
    <property type="evidence" value="ECO:0007669"/>
    <property type="project" value="UniProtKB-SubCell"/>
</dbReference>
<dbReference type="PANTHER" id="PTHR11306:SF68">
    <property type="entry name" value="NPC INTRACELLULAR CHOLESTEROL TRANSPORTER 2"/>
    <property type="match status" value="1"/>
</dbReference>
<comment type="caution">
    <text evidence="9">The sequence shown here is derived from an EMBL/GenBank/DDBJ whole genome shotgun (WGS) entry which is preliminary data.</text>
</comment>
<evidence type="ECO:0000256" key="5">
    <source>
        <dbReference type="ARBA" id="ARBA00022729"/>
    </source>
</evidence>
<evidence type="ECO:0000259" key="8">
    <source>
        <dbReference type="SMART" id="SM00737"/>
    </source>
</evidence>
<evidence type="ECO:0000256" key="2">
    <source>
        <dbReference type="ARBA" id="ARBA00006370"/>
    </source>
</evidence>
<keyword evidence="4" id="KW-0964">Secreted</keyword>
<dbReference type="InterPro" id="IPR003172">
    <property type="entry name" value="ML_dom"/>
</dbReference>
<gene>
    <name evidence="9" type="ORF">chiPu_0002599</name>
</gene>
<organism evidence="9 10">
    <name type="scientific">Chiloscyllium punctatum</name>
    <name type="common">Brownbanded bambooshark</name>
    <name type="synonym">Hemiscyllium punctatum</name>
    <dbReference type="NCBI Taxonomy" id="137246"/>
    <lineage>
        <taxon>Eukaryota</taxon>
        <taxon>Metazoa</taxon>
        <taxon>Chordata</taxon>
        <taxon>Craniata</taxon>
        <taxon>Vertebrata</taxon>
        <taxon>Chondrichthyes</taxon>
        <taxon>Elasmobranchii</taxon>
        <taxon>Galeomorphii</taxon>
        <taxon>Galeoidea</taxon>
        <taxon>Orectolobiformes</taxon>
        <taxon>Hemiscylliidae</taxon>
        <taxon>Chiloscyllium</taxon>
    </lineage>
</organism>
<proteinExistence type="inferred from homology"/>
<evidence type="ECO:0000256" key="4">
    <source>
        <dbReference type="ARBA" id="ARBA00022525"/>
    </source>
</evidence>
<evidence type="ECO:0000256" key="7">
    <source>
        <dbReference type="ARBA" id="ARBA00032516"/>
    </source>
</evidence>
<evidence type="ECO:0000256" key="3">
    <source>
        <dbReference type="ARBA" id="ARBA00021477"/>
    </source>
</evidence>
<comment type="subcellular location">
    <subcellularLocation>
        <location evidence="1">Secreted</location>
    </subcellularLocation>
</comment>
<sequence length="125" mass="13960">MSKAKSTAEQIIVDITPCPIQPCHLRRGQTYSVNVTFTSTTLSKTSEAKVFGILEGLPVPFPIPNPDGCKSGIKCPIQKNMKYSYVASLPVKESYPTIKLEVKWELKDVNNTDIFCWKIPIQITD</sequence>
<keyword evidence="6" id="KW-1015">Disulfide bond</keyword>
<comment type="similarity">
    <text evidence="2">Belongs to the NPC2 family.</text>
</comment>
<dbReference type="CDD" id="cd00916">
    <property type="entry name" value="Npc2_like"/>
    <property type="match status" value="1"/>
</dbReference>
<dbReference type="FunFam" id="2.60.40.770:FF:000001">
    <property type="entry name" value="NPC intracellular cholesterol transporter 2"/>
    <property type="match status" value="1"/>
</dbReference>
<dbReference type="EMBL" id="BEZZ01000049">
    <property type="protein sequence ID" value="GCC24199.1"/>
    <property type="molecule type" value="Genomic_DNA"/>
</dbReference>
<evidence type="ECO:0000256" key="6">
    <source>
        <dbReference type="ARBA" id="ARBA00023157"/>
    </source>
</evidence>
<dbReference type="GO" id="GO:0015485">
    <property type="term" value="F:cholesterol binding"/>
    <property type="evidence" value="ECO:0007669"/>
    <property type="project" value="TreeGrafter"/>
</dbReference>
<dbReference type="GO" id="GO:0033344">
    <property type="term" value="P:cholesterol efflux"/>
    <property type="evidence" value="ECO:0007669"/>
    <property type="project" value="TreeGrafter"/>
</dbReference>
<dbReference type="OMA" id="CETTDIC"/>
<dbReference type="SMART" id="SM00737">
    <property type="entry name" value="ML"/>
    <property type="match status" value="1"/>
</dbReference>
<dbReference type="AlphaFoldDB" id="A0A401S1D3"/>
<evidence type="ECO:0000313" key="9">
    <source>
        <dbReference type="EMBL" id="GCC24199.1"/>
    </source>
</evidence>
<dbReference type="STRING" id="137246.A0A401S1D3"/>
<dbReference type="InterPro" id="IPR039670">
    <property type="entry name" value="NPC2-like"/>
</dbReference>
<evidence type="ECO:0000313" key="10">
    <source>
        <dbReference type="Proteomes" id="UP000287033"/>
    </source>
</evidence>
<keyword evidence="10" id="KW-1185">Reference proteome</keyword>
<dbReference type="InterPro" id="IPR014756">
    <property type="entry name" value="Ig_E-set"/>
</dbReference>
<keyword evidence="5" id="KW-0732">Signal</keyword>
<dbReference type="InterPro" id="IPR033916">
    <property type="entry name" value="ML_Npc2-like"/>
</dbReference>
<name>A0A401S1D3_CHIPU</name>
<feature type="domain" description="MD-2-related lipid-recognition" evidence="8">
    <location>
        <begin position="1"/>
        <end position="121"/>
    </location>
</feature>